<keyword evidence="2" id="KW-0378">Hydrolase</keyword>
<gene>
    <name evidence="2" type="ORF">ELQ94_06965</name>
</gene>
<dbReference type="Gene3D" id="3.40.710.10">
    <property type="entry name" value="DD-peptidase/beta-lactamase superfamily"/>
    <property type="match status" value="1"/>
</dbReference>
<organism evidence="2 3">
    <name type="scientific">Labedella endophytica</name>
    <dbReference type="NCBI Taxonomy" id="1523160"/>
    <lineage>
        <taxon>Bacteria</taxon>
        <taxon>Bacillati</taxon>
        <taxon>Actinomycetota</taxon>
        <taxon>Actinomycetes</taxon>
        <taxon>Micrococcales</taxon>
        <taxon>Microbacteriaceae</taxon>
        <taxon>Labedella</taxon>
    </lineage>
</organism>
<dbReference type="AlphaFoldDB" id="A0A3S0Y0B4"/>
<dbReference type="OrthoDB" id="9809635at2"/>
<sequence length="326" mass="34690">MTIADTPPESWSGSALVMRGGEVIEEVSVGTTAGPGSPACSARSRFQAGSISKQVMSVVTLSLVHRGILELDGPIGQWLTGLPARLQPIMLRQLLSHSSGIGHWGDIPGLPPLLETPPGRDALVELIGEAQLVSEPGDGWRYSGPGFVVVALVVEAATGRPYGEVAEELVFSRAGMRDTTSGRFPIGETDVAVGRRGGRYIEVEEGFTHLPGTGDLWTTTTDLLRYSRALRSDDLIDSGLASLLWTEHVDLDPPDPADQPASATAYGFGTFIGRVREHDAWFVPGDNPGYQSLMAFLPRRDIAIAVLGNAEAPGVSTILRQLNVDS</sequence>
<dbReference type="EMBL" id="RZGZ01000002">
    <property type="protein sequence ID" value="RUR01246.1"/>
    <property type="molecule type" value="Genomic_DNA"/>
</dbReference>
<dbReference type="InterPro" id="IPR001466">
    <property type="entry name" value="Beta-lactam-related"/>
</dbReference>
<accession>A0A3S0Y0B4</accession>
<evidence type="ECO:0000313" key="2">
    <source>
        <dbReference type="EMBL" id="RUR01246.1"/>
    </source>
</evidence>
<dbReference type="PANTHER" id="PTHR46825">
    <property type="entry name" value="D-ALANYL-D-ALANINE-CARBOXYPEPTIDASE/ENDOPEPTIDASE AMPH"/>
    <property type="match status" value="1"/>
</dbReference>
<dbReference type="Pfam" id="PF00144">
    <property type="entry name" value="Beta-lactamase"/>
    <property type="match status" value="1"/>
</dbReference>
<dbReference type="InterPro" id="IPR012338">
    <property type="entry name" value="Beta-lactam/transpept-like"/>
</dbReference>
<reference evidence="2 3" key="1">
    <citation type="submission" date="2018-12" db="EMBL/GenBank/DDBJ databases">
        <authorList>
            <person name="Li F."/>
        </authorList>
    </citation>
    <scope>NUCLEOTIDE SEQUENCE [LARGE SCALE GENOMIC DNA]</scope>
    <source>
        <strain evidence="2 3">EGI 6500705</strain>
    </source>
</reference>
<dbReference type="SUPFAM" id="SSF56601">
    <property type="entry name" value="beta-lactamase/transpeptidase-like"/>
    <property type="match status" value="1"/>
</dbReference>
<dbReference type="PANTHER" id="PTHR46825:SF9">
    <property type="entry name" value="BETA-LACTAMASE-RELATED DOMAIN-CONTAINING PROTEIN"/>
    <property type="match status" value="1"/>
</dbReference>
<protein>
    <submittedName>
        <fullName evidence="2">Class A beta-lactamase-related serine hydrolase</fullName>
    </submittedName>
</protein>
<name>A0A3S0Y0B4_9MICO</name>
<dbReference type="RefSeq" id="WP_127048568.1">
    <property type="nucleotide sequence ID" value="NZ_RZGZ01000002.1"/>
</dbReference>
<evidence type="ECO:0000313" key="3">
    <source>
        <dbReference type="Proteomes" id="UP000274909"/>
    </source>
</evidence>
<proteinExistence type="predicted"/>
<evidence type="ECO:0000259" key="1">
    <source>
        <dbReference type="Pfam" id="PF00144"/>
    </source>
</evidence>
<dbReference type="Proteomes" id="UP000274909">
    <property type="component" value="Unassembled WGS sequence"/>
</dbReference>
<dbReference type="GO" id="GO:0016787">
    <property type="term" value="F:hydrolase activity"/>
    <property type="evidence" value="ECO:0007669"/>
    <property type="project" value="UniProtKB-KW"/>
</dbReference>
<keyword evidence="3" id="KW-1185">Reference proteome</keyword>
<dbReference type="InterPro" id="IPR050491">
    <property type="entry name" value="AmpC-like"/>
</dbReference>
<comment type="caution">
    <text evidence="2">The sequence shown here is derived from an EMBL/GenBank/DDBJ whole genome shotgun (WGS) entry which is preliminary data.</text>
</comment>
<feature type="domain" description="Beta-lactamase-related" evidence="1">
    <location>
        <begin position="13"/>
        <end position="315"/>
    </location>
</feature>